<evidence type="ECO:0000313" key="2">
    <source>
        <dbReference type="EMBL" id="PSW23404.1"/>
    </source>
</evidence>
<keyword evidence="1" id="KW-0812">Transmembrane</keyword>
<accession>A0A2T3P4F5</accession>
<keyword evidence="1" id="KW-1133">Transmembrane helix</keyword>
<protein>
    <submittedName>
        <fullName evidence="2">Uncharacterized protein</fullName>
    </submittedName>
</protein>
<reference evidence="2 3" key="1">
    <citation type="submission" date="2018-01" db="EMBL/GenBank/DDBJ databases">
        <title>Whole genome sequencing of Histamine producing bacteria.</title>
        <authorList>
            <person name="Butler K."/>
        </authorList>
    </citation>
    <scope>NUCLEOTIDE SEQUENCE [LARGE SCALE GENOMIC DNA]</scope>
    <source>
        <strain evidence="2 3">DSM 24669</strain>
    </source>
</reference>
<dbReference type="AlphaFoldDB" id="A0A2T3P4F5"/>
<keyword evidence="3" id="KW-1185">Reference proteome</keyword>
<organism evidence="2 3">
    <name type="scientific">Photobacterium swingsii</name>
    <dbReference type="NCBI Taxonomy" id="680026"/>
    <lineage>
        <taxon>Bacteria</taxon>
        <taxon>Pseudomonadati</taxon>
        <taxon>Pseudomonadota</taxon>
        <taxon>Gammaproteobacteria</taxon>
        <taxon>Vibrionales</taxon>
        <taxon>Vibrionaceae</taxon>
        <taxon>Photobacterium</taxon>
    </lineage>
</organism>
<evidence type="ECO:0000256" key="1">
    <source>
        <dbReference type="SAM" id="Phobius"/>
    </source>
</evidence>
<evidence type="ECO:0000313" key="3">
    <source>
        <dbReference type="Proteomes" id="UP000240481"/>
    </source>
</evidence>
<sequence length="96" mass="11163">MDFIWLFLIGCGFSVFYYFVIYSKPQDSDWHRLPTLSEYLGKHPECKTNDSENAKCFSCGSDKVIFQPLTIHSDPRYKHVCLSCKKVLFRSKAIVS</sequence>
<dbReference type="OrthoDB" id="5908015at2"/>
<feature type="transmembrane region" description="Helical" evidence="1">
    <location>
        <begin position="6"/>
        <end position="23"/>
    </location>
</feature>
<dbReference type="Proteomes" id="UP000240481">
    <property type="component" value="Unassembled WGS sequence"/>
</dbReference>
<gene>
    <name evidence="2" type="ORF">C9I94_14850</name>
</gene>
<keyword evidence="1" id="KW-0472">Membrane</keyword>
<dbReference type="EMBL" id="PYLZ01000008">
    <property type="protein sequence ID" value="PSW23404.1"/>
    <property type="molecule type" value="Genomic_DNA"/>
</dbReference>
<name>A0A2T3P4F5_9GAMM</name>
<comment type="caution">
    <text evidence="2">The sequence shown here is derived from an EMBL/GenBank/DDBJ whole genome shotgun (WGS) entry which is preliminary data.</text>
</comment>
<proteinExistence type="predicted"/>